<dbReference type="Pfam" id="PF20248">
    <property type="entry name" value="DUF6603"/>
    <property type="match status" value="1"/>
</dbReference>
<keyword evidence="4" id="KW-1185">Reference proteome</keyword>
<gene>
    <name evidence="3" type="ORF">ACFPIJ_09720</name>
</gene>
<dbReference type="Proteomes" id="UP001595912">
    <property type="component" value="Unassembled WGS sequence"/>
</dbReference>
<protein>
    <submittedName>
        <fullName evidence="3">DUF6603 domain-containing protein</fullName>
    </submittedName>
</protein>
<reference evidence="4" key="1">
    <citation type="journal article" date="2019" name="Int. J. Syst. Evol. Microbiol.">
        <title>The Global Catalogue of Microorganisms (GCM) 10K type strain sequencing project: providing services to taxonomists for standard genome sequencing and annotation.</title>
        <authorList>
            <consortium name="The Broad Institute Genomics Platform"/>
            <consortium name="The Broad Institute Genome Sequencing Center for Infectious Disease"/>
            <person name="Wu L."/>
            <person name="Ma J."/>
        </authorList>
    </citation>
    <scope>NUCLEOTIDE SEQUENCE [LARGE SCALE GENOMIC DNA]</scope>
    <source>
        <strain evidence="4">CGMCC 4.7152</strain>
    </source>
</reference>
<accession>A0ABV9VP37</accession>
<organism evidence="3 4">
    <name type="scientific">Dactylosporangium cerinum</name>
    <dbReference type="NCBI Taxonomy" id="1434730"/>
    <lineage>
        <taxon>Bacteria</taxon>
        <taxon>Bacillati</taxon>
        <taxon>Actinomycetota</taxon>
        <taxon>Actinomycetes</taxon>
        <taxon>Micromonosporales</taxon>
        <taxon>Micromonosporaceae</taxon>
        <taxon>Dactylosporangium</taxon>
    </lineage>
</organism>
<feature type="region of interest" description="Disordered" evidence="1">
    <location>
        <begin position="874"/>
        <end position="911"/>
    </location>
</feature>
<feature type="region of interest" description="Disordered" evidence="1">
    <location>
        <begin position="808"/>
        <end position="828"/>
    </location>
</feature>
<sequence>MRIVVNLDDPHLEVWAAVPVNLRAIVEALPPAAAPIVGWIPDIVLDSAGLTAGHGTVGFSAAAGRPGDDTGSADVLIAVLPAADGDTTFLAGVQLTSTVDLGGVPVVGGMLADLAIQDLQILYASADIPAGAVHLPPPVSGPSPAYAAGLHLSFTLLAGDAAERITLTPANDPVAQDADDPAAVRWFPVQKSFGPLLLGRVGVLTVPDRFGLALDATVRTDALYLDLEGFTVSFDRENISPSGVRVDLAGLGVAFASKAVQLSGSLVRRDGPSYDGSLLMRIGRFGVTAAGSYASLDGQPSLFAFALVIGAFGGPPAYFVTGLAAGFGHHRGLRLPGPGQAQDFPLVRAARLGTRYLPDGDPSAALAKLVSGGWVPPELGAHWVAAGVRATSFQMIETFLLLAVRWGTELVIALLGVGSLQLPRAGAGNPYTYVELVVDATVRPDDGTVEVNALLTPNSFVIDPACRLSGGFAFRLWTGAQHTGDFVLTAGGYHEHYDKPAHYPDVPRLAVDWVISPELRLAGTAYFALTPACVMGGGTLDLAFRSGALGAWLRAYADFLMYWRPFSFDIRIGVAVGVSYTLAIGSIRRTFTAELSADIELWGPSLAGVAHVRWWIISFTIPINGGVRPPRRPGVLDSWQLFADSFLPAAADVCRPRVDAGLLGAVRSGEHEVSLVAAVQLRLGAESAVPATEVEVEGPPGREVHLHGNAFGVYPLGSLTVSSRLTLALHRDDGDLVDLHDWAWTTHEQGLPYALWGTVNTGVPGRDSPLVDGLVGISGSPPPPAEPGALDVAWTALTAAGLRPGVLPLPRRTPINGTTPPPDRDPRDVVAATVADPHVVARRAAVVDALLASGVGRGLRTGPMTGLAAQVDRTFPAPPMLGPLGTTGPPPVPASPPRPQPRPGPARRRPAVPPVRLVALLHRRRAGSYAHVRSTRGGRAVLDLLGAAPRLGAGTSALWRVTPDAGHTLHADGPVPVDVLALDAHGNLVHRARLTGEHCRLPAGTTVVYAAADPPATALRPGTTLFAALPQAWLAPGLLLRPQAPCPAPSGRHTLAQLRERNLVETATGPAPGWLGVTLLTPATAVQLPAGSGPTDVYLVDGDHRRLLHPDRDTGGRVYRLPGTPGPLGTVLQLAPAPAGLTVVHDAEPGPVATGTTKVVVS</sequence>
<dbReference type="InterPro" id="IPR046538">
    <property type="entry name" value="DUF6603"/>
</dbReference>
<evidence type="ECO:0000313" key="4">
    <source>
        <dbReference type="Proteomes" id="UP001595912"/>
    </source>
</evidence>
<evidence type="ECO:0000256" key="1">
    <source>
        <dbReference type="SAM" id="MobiDB-lite"/>
    </source>
</evidence>
<dbReference type="EMBL" id="JBHSIU010000011">
    <property type="protein sequence ID" value="MFC4998108.1"/>
    <property type="molecule type" value="Genomic_DNA"/>
</dbReference>
<feature type="domain" description="DUF6603" evidence="2">
    <location>
        <begin position="189"/>
        <end position="653"/>
    </location>
</feature>
<dbReference type="RefSeq" id="WP_380114363.1">
    <property type="nucleotide sequence ID" value="NZ_JBHSIU010000011.1"/>
</dbReference>
<evidence type="ECO:0000313" key="3">
    <source>
        <dbReference type="EMBL" id="MFC4998108.1"/>
    </source>
</evidence>
<proteinExistence type="predicted"/>
<feature type="compositionally biased region" description="Pro residues" evidence="1">
    <location>
        <begin position="888"/>
        <end position="904"/>
    </location>
</feature>
<name>A0ABV9VP37_9ACTN</name>
<comment type="caution">
    <text evidence="3">The sequence shown here is derived from an EMBL/GenBank/DDBJ whole genome shotgun (WGS) entry which is preliminary data.</text>
</comment>
<evidence type="ECO:0000259" key="2">
    <source>
        <dbReference type="Pfam" id="PF20248"/>
    </source>
</evidence>